<sequence>KYIISYATIILSIDLDHTPSRRDPRDHVRRTKELSVRLKTAKLEEIYNDFNRSLHRATTLQDRAKKLSKSLRRLVKTTARSLAVTSLLQALKAQQPMLINRTKVLAGQHSPVKWERAFVQQSVETQANNTRAMLRYDSEGITCTRAI</sequence>
<proteinExistence type="predicted"/>
<dbReference type="AlphaFoldDB" id="A0AAD9NME4"/>
<reference evidence="1" key="1">
    <citation type="journal article" date="2023" name="Mol. Biol. Evol.">
        <title>Third-Generation Sequencing Reveals the Adaptive Role of the Epigenome in Three Deep-Sea Polychaetes.</title>
        <authorList>
            <person name="Perez M."/>
            <person name="Aroh O."/>
            <person name="Sun Y."/>
            <person name="Lan Y."/>
            <person name="Juniper S.K."/>
            <person name="Young C.R."/>
            <person name="Angers B."/>
            <person name="Qian P.Y."/>
        </authorList>
    </citation>
    <scope>NUCLEOTIDE SEQUENCE</scope>
    <source>
        <strain evidence="1">R07B-5</strain>
    </source>
</reference>
<gene>
    <name evidence="1" type="ORF">NP493_844g00025</name>
</gene>
<accession>A0AAD9NME4</accession>
<dbReference type="EMBL" id="JAODUO010000843">
    <property type="protein sequence ID" value="KAK2173903.1"/>
    <property type="molecule type" value="Genomic_DNA"/>
</dbReference>
<comment type="caution">
    <text evidence="1">The sequence shown here is derived from an EMBL/GenBank/DDBJ whole genome shotgun (WGS) entry which is preliminary data.</text>
</comment>
<name>A0AAD9NME4_RIDPI</name>
<protein>
    <submittedName>
        <fullName evidence="1">Uncharacterized protein</fullName>
    </submittedName>
</protein>
<evidence type="ECO:0000313" key="2">
    <source>
        <dbReference type="Proteomes" id="UP001209878"/>
    </source>
</evidence>
<dbReference type="Proteomes" id="UP001209878">
    <property type="component" value="Unassembled WGS sequence"/>
</dbReference>
<keyword evidence="2" id="KW-1185">Reference proteome</keyword>
<evidence type="ECO:0000313" key="1">
    <source>
        <dbReference type="EMBL" id="KAK2173903.1"/>
    </source>
</evidence>
<organism evidence="1 2">
    <name type="scientific">Ridgeia piscesae</name>
    <name type="common">Tubeworm</name>
    <dbReference type="NCBI Taxonomy" id="27915"/>
    <lineage>
        <taxon>Eukaryota</taxon>
        <taxon>Metazoa</taxon>
        <taxon>Spiralia</taxon>
        <taxon>Lophotrochozoa</taxon>
        <taxon>Annelida</taxon>
        <taxon>Polychaeta</taxon>
        <taxon>Sedentaria</taxon>
        <taxon>Canalipalpata</taxon>
        <taxon>Sabellida</taxon>
        <taxon>Siboglinidae</taxon>
        <taxon>Ridgeia</taxon>
    </lineage>
</organism>
<feature type="non-terminal residue" evidence="1">
    <location>
        <position position="1"/>
    </location>
</feature>